<accession>A0A7M2T3A7</accession>
<reference evidence="1 2" key="1">
    <citation type="submission" date="2020-10" db="EMBL/GenBank/DDBJ databases">
        <title>Streptomyces chromofuscus complate genome analysis.</title>
        <authorList>
            <person name="Anwar N."/>
        </authorList>
    </citation>
    <scope>NUCLEOTIDE SEQUENCE [LARGE SCALE GENOMIC DNA]</scope>
    <source>
        <strain evidence="1 2">DSM 40273</strain>
    </source>
</reference>
<name>A0A7M2T3A7_STRCW</name>
<keyword evidence="1" id="KW-0808">Transferase</keyword>
<evidence type="ECO:0000313" key="2">
    <source>
        <dbReference type="Proteomes" id="UP000594008"/>
    </source>
</evidence>
<evidence type="ECO:0000313" key="1">
    <source>
        <dbReference type="EMBL" id="QOV43167.1"/>
    </source>
</evidence>
<dbReference type="SUPFAM" id="SSF55729">
    <property type="entry name" value="Acyl-CoA N-acyltransferases (Nat)"/>
    <property type="match status" value="1"/>
</dbReference>
<dbReference type="AlphaFoldDB" id="A0A7M2T3A7"/>
<dbReference type="Proteomes" id="UP000594008">
    <property type="component" value="Chromosome"/>
</dbReference>
<dbReference type="Gene3D" id="3.40.630.30">
    <property type="match status" value="1"/>
</dbReference>
<dbReference type="GO" id="GO:0016740">
    <property type="term" value="F:transferase activity"/>
    <property type="evidence" value="ECO:0007669"/>
    <property type="project" value="UniProtKB-KW"/>
</dbReference>
<organism evidence="1 2">
    <name type="scientific">Streptomyces chromofuscus</name>
    <dbReference type="NCBI Taxonomy" id="42881"/>
    <lineage>
        <taxon>Bacteria</taxon>
        <taxon>Bacillati</taxon>
        <taxon>Actinomycetota</taxon>
        <taxon>Actinomycetes</taxon>
        <taxon>Kitasatosporales</taxon>
        <taxon>Streptomycetaceae</taxon>
        <taxon>Streptomyces</taxon>
    </lineage>
</organism>
<dbReference type="InterPro" id="IPR016181">
    <property type="entry name" value="Acyl_CoA_acyltransferase"/>
</dbReference>
<protein>
    <submittedName>
        <fullName evidence="1">GNAT family N-acetyltransferase</fullName>
    </submittedName>
</protein>
<dbReference type="KEGG" id="schf:IPT68_25870"/>
<keyword evidence="2" id="KW-1185">Reference proteome</keyword>
<proteinExistence type="predicted"/>
<sequence>MSASVCLPVGGDSRSAVVETLRDILDAAARGVFPPADGRTTVVPQHCARDAGVIAFTGHSVVFTDEDPQWVHDTLGGLDCDALAATMNARFIAAFLERTGRTTDTIDVMTVASPRPGEPPLAVREIRDPAHSRVVSSRRRRDDVRVWAADGGVLVLGRGVAGRLEAAVEVAEAVRHRGLGRALALAARHLAGGEPVWAQISPGNARSLRAFQAAGYRPVGSEALFISAGPRSAGRSDGSA</sequence>
<gene>
    <name evidence="1" type="ORF">IPT68_25870</name>
</gene>
<dbReference type="EMBL" id="CP063374">
    <property type="protein sequence ID" value="QOV43167.1"/>
    <property type="molecule type" value="Genomic_DNA"/>
</dbReference>